<reference evidence="1 2" key="1">
    <citation type="submission" date="2012-05" db="EMBL/GenBank/DDBJ databases">
        <authorList>
            <person name="Hilton J."/>
        </authorList>
    </citation>
    <scope>NUCLEOTIDE SEQUENCE [LARGE SCALE GENOMIC DNA]</scope>
    <source>
        <strain evidence="1 2">HH01</strain>
    </source>
</reference>
<name>M1X6J8_9NOST</name>
<comment type="caution">
    <text evidence="1">The sequence shown here is derived from an EMBL/GenBank/DDBJ whole genome shotgun (WGS) entry which is preliminary data.</text>
</comment>
<dbReference type="RefSeq" id="WP_008235632.1">
    <property type="nucleotide sequence ID" value="NZ_CAIY01000081.1"/>
</dbReference>
<dbReference type="Proteomes" id="UP000053051">
    <property type="component" value="Unassembled WGS sequence"/>
</dbReference>
<dbReference type="EMBL" id="CAIY01000081">
    <property type="protein sequence ID" value="CCH68191.1"/>
    <property type="molecule type" value="Genomic_DNA"/>
</dbReference>
<dbReference type="OrthoDB" id="531116at2"/>
<reference evidence="2" key="2">
    <citation type="submission" date="2016-01" db="EMBL/GenBank/DDBJ databases">
        <title>Diatom-associated endosymboitic cyanobacterium lacks core nitrogen metabolism enzymes.</title>
        <authorList>
            <person name="Hilton J.A."/>
            <person name="Foster R.A."/>
            <person name="Tripp H.J."/>
            <person name="Carter B.J."/>
            <person name="Zehr J.P."/>
            <person name="Villareal T.A."/>
        </authorList>
    </citation>
    <scope>NUCLEOTIDE SEQUENCE [LARGE SCALE GENOMIC DNA]</scope>
    <source>
        <strain evidence="2">HH01</strain>
    </source>
</reference>
<gene>
    <name evidence="1" type="ORF">RINTHH_20360</name>
</gene>
<dbReference type="AlphaFoldDB" id="M1X6J8"/>
<accession>M1X6J8</accession>
<keyword evidence="2" id="KW-1185">Reference proteome</keyword>
<protein>
    <submittedName>
        <fullName evidence="1">Uncharacterized protein</fullName>
    </submittedName>
</protein>
<organism evidence="1 2">
    <name type="scientific">Richelia intracellularis HH01</name>
    <dbReference type="NCBI Taxonomy" id="1165094"/>
    <lineage>
        <taxon>Bacteria</taxon>
        <taxon>Bacillati</taxon>
        <taxon>Cyanobacteriota</taxon>
        <taxon>Cyanophyceae</taxon>
        <taxon>Nostocales</taxon>
        <taxon>Nostocaceae</taxon>
        <taxon>Richelia</taxon>
    </lineage>
</organism>
<evidence type="ECO:0000313" key="2">
    <source>
        <dbReference type="Proteomes" id="UP000053051"/>
    </source>
</evidence>
<proteinExistence type="predicted"/>
<sequence>MTKRKPFLPPDDMPPAERTEFDGILRQELEQSTTRRFYEACDRITQTLLSMCQWHITTNFGPLMLIIQCPDMTTFWNIMGDISQLGSRLKKFANYSKIRVCPPPDNGTPFEIRVNEISLYRDWF</sequence>
<evidence type="ECO:0000313" key="1">
    <source>
        <dbReference type="EMBL" id="CCH68191.1"/>
    </source>
</evidence>